<accession>A0ABY2TH65</accession>
<dbReference type="PANTHER" id="PTHR41313:SF1">
    <property type="entry name" value="DNA METHYLASE ADENINE-SPECIFIC DOMAIN-CONTAINING PROTEIN"/>
    <property type="match status" value="1"/>
</dbReference>
<evidence type="ECO:0000313" key="6">
    <source>
        <dbReference type="Proteomes" id="UP000309584"/>
    </source>
</evidence>
<evidence type="ECO:0000259" key="4">
    <source>
        <dbReference type="PROSITE" id="PS51194"/>
    </source>
</evidence>
<dbReference type="PANTHER" id="PTHR41313">
    <property type="entry name" value="ADENINE-SPECIFIC METHYLTRANSFERASE"/>
    <property type="match status" value="1"/>
</dbReference>
<evidence type="ECO:0000313" key="5">
    <source>
        <dbReference type="EMBL" id="TKX33451.1"/>
    </source>
</evidence>
<feature type="compositionally biased region" description="Basic and acidic residues" evidence="2">
    <location>
        <begin position="75"/>
        <end position="94"/>
    </location>
</feature>
<dbReference type="SUPFAM" id="SSF52540">
    <property type="entry name" value="P-loop containing nucleoside triphosphate hydrolases"/>
    <property type="match status" value="2"/>
</dbReference>
<dbReference type="Pfam" id="PF07669">
    <property type="entry name" value="Eco57I"/>
    <property type="match status" value="1"/>
</dbReference>
<dbReference type="Pfam" id="PF00271">
    <property type="entry name" value="Helicase_C"/>
    <property type="match status" value="1"/>
</dbReference>
<keyword evidence="5" id="KW-0378">Hydrolase</keyword>
<feature type="domain" description="Helicase ATP-binding" evidence="3">
    <location>
        <begin position="1010"/>
        <end position="1259"/>
    </location>
</feature>
<dbReference type="PRINTS" id="PR00507">
    <property type="entry name" value="N12N6MTFRASE"/>
</dbReference>
<dbReference type="Pfam" id="PF00176">
    <property type="entry name" value="SNF2-rel_dom"/>
    <property type="match status" value="1"/>
</dbReference>
<dbReference type="InterPro" id="IPR000330">
    <property type="entry name" value="SNF2_N"/>
</dbReference>
<evidence type="ECO:0000256" key="2">
    <source>
        <dbReference type="SAM" id="MobiDB-lite"/>
    </source>
</evidence>
<dbReference type="RefSeq" id="WP_137624367.1">
    <property type="nucleotide sequence ID" value="NZ_NXLY01000015.1"/>
</dbReference>
<dbReference type="Gene3D" id="3.40.50.300">
    <property type="entry name" value="P-loop containing nucleotide triphosphate hydrolases"/>
    <property type="match status" value="2"/>
</dbReference>
<dbReference type="SMART" id="SM00490">
    <property type="entry name" value="HELICc"/>
    <property type="match status" value="1"/>
</dbReference>
<dbReference type="SUPFAM" id="SSF53335">
    <property type="entry name" value="S-adenosyl-L-methionine-dependent methyltransferases"/>
    <property type="match status" value="1"/>
</dbReference>
<keyword evidence="5" id="KW-0547">Nucleotide-binding</keyword>
<feature type="compositionally biased region" description="Polar residues" evidence="2">
    <location>
        <begin position="53"/>
        <end position="74"/>
    </location>
</feature>
<dbReference type="InterPro" id="IPR011639">
    <property type="entry name" value="MethylTrfase_TaqI-like_dom"/>
</dbReference>
<gene>
    <name evidence="5" type="ORF">CQA75_07485</name>
</gene>
<feature type="compositionally biased region" description="Basic and acidic residues" evidence="2">
    <location>
        <begin position="113"/>
        <end position="122"/>
    </location>
</feature>
<dbReference type="GO" id="GO:0004386">
    <property type="term" value="F:helicase activity"/>
    <property type="evidence" value="ECO:0007669"/>
    <property type="project" value="UniProtKB-KW"/>
</dbReference>
<organism evidence="5 6">
    <name type="scientific">Campylobacter taeniopygiae</name>
    <dbReference type="NCBI Taxonomy" id="2510188"/>
    <lineage>
        <taxon>Bacteria</taxon>
        <taxon>Pseudomonadati</taxon>
        <taxon>Campylobacterota</taxon>
        <taxon>Epsilonproteobacteria</taxon>
        <taxon>Campylobacterales</taxon>
        <taxon>Campylobacteraceae</taxon>
        <taxon>Campylobacter</taxon>
    </lineage>
</organism>
<protein>
    <submittedName>
        <fullName evidence="5">Helicase</fullName>
    </submittedName>
</protein>
<dbReference type="PROSITE" id="PS51194">
    <property type="entry name" value="HELICASE_CTER"/>
    <property type="match status" value="1"/>
</dbReference>
<proteinExistence type="predicted"/>
<dbReference type="PROSITE" id="PS51192">
    <property type="entry name" value="HELICASE_ATP_BIND_1"/>
    <property type="match status" value="1"/>
</dbReference>
<reference evidence="5 6" key="1">
    <citation type="submission" date="2018-05" db="EMBL/GenBank/DDBJ databases">
        <title>Novel Campyloabacter and Helicobacter Species and Strains.</title>
        <authorList>
            <person name="Mannion A.J."/>
            <person name="Shen Z."/>
            <person name="Fox J.G."/>
        </authorList>
    </citation>
    <scope>NUCLEOTIDE SEQUENCE [LARGE SCALE GENOMIC DNA]</scope>
    <source>
        <strain evidence="6">MIT10-5678</strain>
    </source>
</reference>
<dbReference type="InterPro" id="IPR001650">
    <property type="entry name" value="Helicase_C-like"/>
</dbReference>
<keyword evidence="6" id="KW-1185">Reference proteome</keyword>
<evidence type="ECO:0000256" key="1">
    <source>
        <dbReference type="SAM" id="Coils"/>
    </source>
</evidence>
<feature type="coiled-coil region" evidence="1">
    <location>
        <begin position="1846"/>
        <end position="1907"/>
    </location>
</feature>
<comment type="caution">
    <text evidence="5">The sequence shown here is derived from an EMBL/GenBank/DDBJ whole genome shotgun (WGS) entry which is preliminary data.</text>
</comment>
<dbReference type="SMART" id="SM00487">
    <property type="entry name" value="DEXDc"/>
    <property type="match status" value="1"/>
</dbReference>
<dbReference type="InterPro" id="IPR052933">
    <property type="entry name" value="DNA_Protect_Modify"/>
</dbReference>
<name>A0ABY2TH65_9BACT</name>
<dbReference type="EMBL" id="NXLY01000015">
    <property type="protein sequence ID" value="TKX33451.1"/>
    <property type="molecule type" value="Genomic_DNA"/>
</dbReference>
<evidence type="ECO:0000259" key="3">
    <source>
        <dbReference type="PROSITE" id="PS51192"/>
    </source>
</evidence>
<dbReference type="Proteomes" id="UP000309584">
    <property type="component" value="Unassembled WGS sequence"/>
</dbReference>
<dbReference type="Gene3D" id="3.40.50.150">
    <property type="entry name" value="Vaccinia Virus protein VP39"/>
    <property type="match status" value="1"/>
</dbReference>
<keyword evidence="5" id="KW-0067">ATP-binding</keyword>
<sequence length="1940" mass="225215">MSKKTKRQIEDEKDYGGRSLFDLIELEFSQGEENEQQNRELSEHREVTDNIERTSISSNTPSVDRQENSTIQLDNTREMGRVLSEHNQESRNVRSNDTSIATNTNGISNLGEQRSRQEERTGANRYGDTSRRANKSQSIHSDRTPNLFSFISRNDDERQGTDAARSYNQQSVLETAARNDGYERRSLKSGQKLDFVSDDEIYLGSLKDRFQKNLQAIKLSKTIEQENRYATKQEQEILNKFSGWGGIPQAFDHQNKEWEKEFKELISTLDYAEYEKAKTSTLDAFYTPKIIIDTIYQGLNQLGFNNDDHTKEIFEPSAGIGSFLSYAKNYSDKYHFTCVELDTISANILKHLHPNQTIYNKAFQHHLFDKPYDAFIGNPPFGQKKILDLNDPTLNKTSVHNYFIGNAIKNLKEDGIAAFVVSSYFLDSKNSTIRNFIAEQATFLGAVRLPNNAFKKRANTEVTTDIIFFKKGKDLNIDKSWLESVEYYDDRFDEAEKRGMHPDVFNDFRINEYFKNNPQNILGKMNIKSSQYGYSLECLDDGRDLKIALENFTKTLPKNIYKYQETKIKLSYYRIDRESPEYEKYSKTLSKLKDGNYFEYNNEIYMKIGSDDELVFSKPVLNEHDTRRIKKLIALRDQFNTLIEYEKNESSDLLVENQRKYLNKLYDEFVAKEGYLNRDANKKAFREDVEANKILALEKNYSSGISKSVALKEGIDPIAPSATKADIFFKRTINAQKEIKISTPKEALIASINEYGRIDLKFLETNLNQPLEETLKSLEQDKLIFKDHKNPANYVLAEKYLSGNVKAKHKEVKKLVEDGFNEFVNNLESLEQVLPKDLKAVDISISLGTTWIPIKYYKQFIEETLQITPKDYDLFLMEKTGEWSLKGFGYSLSSYIRSEYATERIGCFDLLEHGLLRKPIRIYDKKLDPSGKEIRELNPKETAIANSKLENLKNEFIEWIYKDYDRRTDLENIYNERFNTNIEPQYNGEHLELPNFNANIKLKKHQKNAIYRAIQENSIIFDHQVGAGKTLVAICSVMEQKRMGLLNKPLIVVPNHLARQWNDEFYHAYANANILVATNDDLKKDNREKFFSKIATNNYDAIIMTHSQFKLIPAPYEIIKKQYEADIRILEKTLEKKQDDKNTMRYSVKELEKRIENFKVKLGDLQTTHKKSKAIDFSELGIDALIIDEAHEFKNLLITTSMGDISGLGNLKGSQKAYDLYCKTQYIHEQDKKLYFLTGTPISNSITELFTLQRYIQPNVLKEKGIESFDSWASTFGEITNAWELDSSGINYKVVARFNKFKNVPELSTMYKSVADIITNNDIMKYQKDFVPKLYNDKPINIVAPRSEAIAEFIGIQDENGNWNKGSIVWRMENQQEDIARNNLLACTTDARKAGLDFRLIDPHCDDYADSKINKLIENVYSEYNAWNDDKGTQLIFCDLSTPKQHSQKISLNNNDTTTILKLEKEEEFVNINETIEQTEEENNKSLDEILAEQAKFDVYTDILKKLVSKGIPQNEIRFIHDAKTDLQKGQLFADMNSGKARILIGSTQKMGAGTNVQKRIVALHHLDCPWRPSDLEQRSGRVIRQGNELFMRDPQNFRVKEFRYATERTYDARMWQVIESKARSIEQFRKAGADVRTLEDITSGAADAAEMKAEATGNPLILLQVQLNSDLRQEEMLYSGYKRQIHNNEESLRDNLSEIELLKKDIIKMKTLNTIIKENNSEHFQGKYYVNDNENVFTEDFIIFKDDTSDLNKNRQEKLIKNFEETIKMIANDYQQEYKILEYKGLIISGEKTGLDTINFYVSTPDGKTIMEPENMIYERDKKTFFKLENLVSFGGFIKKLNNFYNNLEKFSQFNQNKIESLEKEIAELKSITGDNTPKYKRKDYLEALREDNRIVMDEIKKMSIQKDYKSDFIPKSAKILEDLNKNNNIQKEYDIKIN</sequence>
<dbReference type="InterPro" id="IPR027417">
    <property type="entry name" value="P-loop_NTPase"/>
</dbReference>
<keyword evidence="1" id="KW-0175">Coiled coil</keyword>
<feature type="compositionally biased region" description="Basic and acidic residues" evidence="2">
    <location>
        <begin position="36"/>
        <end position="52"/>
    </location>
</feature>
<feature type="coiled-coil region" evidence="1">
    <location>
        <begin position="1462"/>
        <end position="1496"/>
    </location>
</feature>
<feature type="compositionally biased region" description="Polar residues" evidence="2">
    <location>
        <begin position="95"/>
        <end position="112"/>
    </location>
</feature>
<dbReference type="InterPro" id="IPR014001">
    <property type="entry name" value="Helicase_ATP-bd"/>
</dbReference>
<dbReference type="InterPro" id="IPR029063">
    <property type="entry name" value="SAM-dependent_MTases_sf"/>
</dbReference>
<keyword evidence="5" id="KW-0347">Helicase</keyword>
<feature type="region of interest" description="Disordered" evidence="2">
    <location>
        <begin position="28"/>
        <end position="143"/>
    </location>
</feature>
<feature type="domain" description="Helicase C-terminal" evidence="4">
    <location>
        <begin position="1471"/>
        <end position="1637"/>
    </location>
</feature>
<feature type="coiled-coil region" evidence="1">
    <location>
        <begin position="1120"/>
        <end position="1168"/>
    </location>
</feature>